<name>U2TJS2_9ACTN</name>
<dbReference type="Pfam" id="PF01402">
    <property type="entry name" value="RHH_1"/>
    <property type="match status" value="1"/>
</dbReference>
<evidence type="ECO:0000259" key="1">
    <source>
        <dbReference type="Pfam" id="PF01402"/>
    </source>
</evidence>
<evidence type="ECO:0000313" key="2">
    <source>
        <dbReference type="EMBL" id="ERL06448.1"/>
    </source>
</evidence>
<dbReference type="EMBL" id="AWEZ01000066">
    <property type="protein sequence ID" value="ERL06448.1"/>
    <property type="molecule type" value="Genomic_DNA"/>
</dbReference>
<dbReference type="PATRIC" id="fig|1125712.3.peg.2150"/>
<dbReference type="InterPro" id="IPR013321">
    <property type="entry name" value="Arc_rbn_hlx_hlx"/>
</dbReference>
<accession>U2TJS2</accession>
<sequence>MSDRELCEMFGTTLEEVEADVDRYERGDFSGFVFGEPVDGRPGAKMRSSSVKFFDFELAAIDRAAEREGISRSAFIRRACDNELVSLA</sequence>
<gene>
    <name evidence="2" type="ORF">HMPREF1316_2676</name>
</gene>
<dbReference type="GO" id="GO:0006355">
    <property type="term" value="P:regulation of DNA-templated transcription"/>
    <property type="evidence" value="ECO:0007669"/>
    <property type="project" value="InterPro"/>
</dbReference>
<evidence type="ECO:0000313" key="3">
    <source>
        <dbReference type="Proteomes" id="UP000016638"/>
    </source>
</evidence>
<reference evidence="2 3" key="1">
    <citation type="submission" date="2013-08" db="EMBL/GenBank/DDBJ databases">
        <authorList>
            <person name="Durkin A.S."/>
            <person name="Haft D.R."/>
            <person name="McCorrison J."/>
            <person name="Torralba M."/>
            <person name="Gillis M."/>
            <person name="Haft D.H."/>
            <person name="Methe B."/>
            <person name="Sutton G."/>
            <person name="Nelson K.E."/>
        </authorList>
    </citation>
    <scope>NUCLEOTIDE SEQUENCE [LARGE SCALE GENOMIC DNA]</scope>
    <source>
        <strain evidence="2 3">F0195</strain>
    </source>
</reference>
<dbReference type="InterPro" id="IPR002145">
    <property type="entry name" value="CopG"/>
</dbReference>
<dbReference type="CDD" id="cd21631">
    <property type="entry name" value="RHH_CopG_NikR-like"/>
    <property type="match status" value="1"/>
</dbReference>
<dbReference type="Gene3D" id="1.10.1220.10">
    <property type="entry name" value="Met repressor-like"/>
    <property type="match status" value="1"/>
</dbReference>
<keyword evidence="3" id="KW-1185">Reference proteome</keyword>
<feature type="domain" description="Ribbon-helix-helix protein CopG" evidence="1">
    <location>
        <begin position="58"/>
        <end position="79"/>
    </location>
</feature>
<proteinExistence type="predicted"/>
<dbReference type="RefSeq" id="WP_021727046.1">
    <property type="nucleotide sequence ID" value="NZ_AWEZ01000066.1"/>
</dbReference>
<protein>
    <submittedName>
        <fullName evidence="2">Ribbon-helix-helix protein, CopG domain protein</fullName>
    </submittedName>
</protein>
<dbReference type="eggNOG" id="ENOG502ZN57">
    <property type="taxonomic scope" value="Bacteria"/>
</dbReference>
<organism evidence="2 3">
    <name type="scientific">Olsenella profusa F0195</name>
    <dbReference type="NCBI Taxonomy" id="1125712"/>
    <lineage>
        <taxon>Bacteria</taxon>
        <taxon>Bacillati</taxon>
        <taxon>Actinomycetota</taxon>
        <taxon>Coriobacteriia</taxon>
        <taxon>Coriobacteriales</taxon>
        <taxon>Atopobiaceae</taxon>
        <taxon>Olsenella</taxon>
    </lineage>
</organism>
<dbReference type="AlphaFoldDB" id="U2TJS2"/>
<dbReference type="Proteomes" id="UP000016638">
    <property type="component" value="Unassembled WGS sequence"/>
</dbReference>
<dbReference type="OrthoDB" id="3176663at2"/>
<comment type="caution">
    <text evidence="2">The sequence shown here is derived from an EMBL/GenBank/DDBJ whole genome shotgun (WGS) entry which is preliminary data.</text>
</comment>